<dbReference type="Proteomes" id="UP001530377">
    <property type="component" value="Unassembled WGS sequence"/>
</dbReference>
<evidence type="ECO:0000256" key="1">
    <source>
        <dbReference type="SAM" id="MobiDB-lite"/>
    </source>
</evidence>
<proteinExistence type="predicted"/>
<feature type="region of interest" description="Disordered" evidence="1">
    <location>
        <begin position="230"/>
        <end position="254"/>
    </location>
</feature>
<evidence type="ECO:0000313" key="3">
    <source>
        <dbReference type="Proteomes" id="UP001530377"/>
    </source>
</evidence>
<feature type="region of interest" description="Disordered" evidence="1">
    <location>
        <begin position="191"/>
        <end position="218"/>
    </location>
</feature>
<reference evidence="2 3" key="1">
    <citation type="submission" date="2024-10" db="EMBL/GenBank/DDBJ databases">
        <title>Updated reference genomes for cyclostephanoid diatoms.</title>
        <authorList>
            <person name="Roberts W.R."/>
            <person name="Alverson A.J."/>
        </authorList>
    </citation>
    <scope>NUCLEOTIDE SEQUENCE [LARGE SCALE GENOMIC DNA]</scope>
    <source>
        <strain evidence="2 3">AJA228-03</strain>
    </source>
</reference>
<feature type="compositionally biased region" description="Low complexity" evidence="1">
    <location>
        <begin position="68"/>
        <end position="113"/>
    </location>
</feature>
<accession>A0ABD3RBZ8</accession>
<dbReference type="AlphaFoldDB" id="A0ABD3RBZ8"/>
<dbReference type="EMBL" id="JALLPB020000324">
    <property type="protein sequence ID" value="KAL3810469.1"/>
    <property type="molecule type" value="Genomic_DNA"/>
</dbReference>
<feature type="region of interest" description="Disordered" evidence="1">
    <location>
        <begin position="52"/>
        <end position="116"/>
    </location>
</feature>
<name>A0ABD3RBZ8_9STRA</name>
<protein>
    <submittedName>
        <fullName evidence="2">Uncharacterized protein</fullName>
    </submittedName>
</protein>
<organism evidence="2 3">
    <name type="scientific">Cyclostephanos tholiformis</name>
    <dbReference type="NCBI Taxonomy" id="382380"/>
    <lineage>
        <taxon>Eukaryota</taxon>
        <taxon>Sar</taxon>
        <taxon>Stramenopiles</taxon>
        <taxon>Ochrophyta</taxon>
        <taxon>Bacillariophyta</taxon>
        <taxon>Coscinodiscophyceae</taxon>
        <taxon>Thalassiosirophycidae</taxon>
        <taxon>Stephanodiscales</taxon>
        <taxon>Stephanodiscaceae</taxon>
        <taxon>Cyclostephanos</taxon>
    </lineage>
</organism>
<keyword evidence="3" id="KW-1185">Reference proteome</keyword>
<comment type="caution">
    <text evidence="2">The sequence shown here is derived from an EMBL/GenBank/DDBJ whole genome shotgun (WGS) entry which is preliminary data.</text>
</comment>
<sequence length="325" mass="34746">MLSVTSSAVSRHLLPRHRRIASGPAVTRNNSGDVVDGVPSLATVAVARRNLATRRPQIKGRRRPPIAIPRLPSNKHQQTPSSSSSSSSSSSPSSATTTTTTTTAAQQQQQQQQHLFRTTDPHSIANEMVSLSSSKMRTPGTESVASLTREQRLSNYAMAGGLLAFVSYVFYYSLASVGGENKAKSLLFGMGGGDSSSSSSPEVGGGGDDDGGGGSDVATVVNPDFEDFLREANEGRTMEEERADKERRARGDARELVDMEESTAARLKSAGLGEEVVVGSSVNEEEEREMARIAGFDDGGGKVDAVVAARGRPIWKRVVFFWRRE</sequence>
<gene>
    <name evidence="2" type="ORF">ACHAXA_010163</name>
</gene>
<evidence type="ECO:0000313" key="2">
    <source>
        <dbReference type="EMBL" id="KAL3810469.1"/>
    </source>
</evidence>